<dbReference type="PROSITE" id="PS51257">
    <property type="entry name" value="PROKAR_LIPOPROTEIN"/>
    <property type="match status" value="1"/>
</dbReference>
<dbReference type="Gene3D" id="2.40.128.640">
    <property type="match status" value="1"/>
</dbReference>
<dbReference type="InterPro" id="IPR007298">
    <property type="entry name" value="Cu-R_lipoprotein_NlpE"/>
</dbReference>
<accession>A0A556N2W3</accession>
<evidence type="ECO:0000313" key="1">
    <source>
        <dbReference type="EMBL" id="TSJ46415.1"/>
    </source>
</evidence>
<dbReference type="RefSeq" id="WP_144331952.1">
    <property type="nucleotide sequence ID" value="NZ_VLPL01000002.1"/>
</dbReference>
<proteinExistence type="predicted"/>
<organism evidence="1 2">
    <name type="scientific">Fluviicola chungangensis</name>
    <dbReference type="NCBI Taxonomy" id="2597671"/>
    <lineage>
        <taxon>Bacteria</taxon>
        <taxon>Pseudomonadati</taxon>
        <taxon>Bacteroidota</taxon>
        <taxon>Flavobacteriia</taxon>
        <taxon>Flavobacteriales</taxon>
        <taxon>Crocinitomicaceae</taxon>
        <taxon>Fluviicola</taxon>
    </lineage>
</organism>
<sequence length="164" mass="19064">MINRINCLFVIVGSWLTFTACIEHREEKKTPVKRSTANKEEEKYITDKDYKVFRIYEGEIPCEDCDGIQQRLVVKGDTVGIFRLTETYKNATEDGDATLVCSGQWKKIKAAERETLILSQGGINDSVRRMEYEFRPKEIIQLSLDEKRFKNTAAYRLKLVRKSN</sequence>
<dbReference type="Proteomes" id="UP000316008">
    <property type="component" value="Unassembled WGS sequence"/>
</dbReference>
<reference evidence="1 2" key="1">
    <citation type="submission" date="2019-07" db="EMBL/GenBank/DDBJ databases">
        <authorList>
            <person name="Huq M.A."/>
        </authorList>
    </citation>
    <scope>NUCLEOTIDE SEQUENCE [LARGE SCALE GENOMIC DNA]</scope>
    <source>
        <strain evidence="1 2">MAH-3</strain>
    </source>
</reference>
<dbReference type="EMBL" id="VLPL01000002">
    <property type="protein sequence ID" value="TSJ46415.1"/>
    <property type="molecule type" value="Genomic_DNA"/>
</dbReference>
<gene>
    <name evidence="1" type="ORF">FO442_04460</name>
</gene>
<dbReference type="AlphaFoldDB" id="A0A556N2W3"/>
<name>A0A556N2W3_9FLAO</name>
<dbReference type="OrthoDB" id="5348860at2"/>
<evidence type="ECO:0000313" key="2">
    <source>
        <dbReference type="Proteomes" id="UP000316008"/>
    </source>
</evidence>
<comment type="caution">
    <text evidence="1">The sequence shown here is derived from an EMBL/GenBank/DDBJ whole genome shotgun (WGS) entry which is preliminary data.</text>
</comment>
<protein>
    <submittedName>
        <fullName evidence="1">Copper resistance protein NlpE</fullName>
    </submittedName>
</protein>
<dbReference type="Pfam" id="PF04170">
    <property type="entry name" value="NlpE"/>
    <property type="match status" value="1"/>
</dbReference>
<keyword evidence="2" id="KW-1185">Reference proteome</keyword>